<sequence>MMIPIAAPWSLCMRWLTLLCAFVVACLLLFTPGGTVPSGPPGADKVAHFLIFAMLGLCSRFAWISEKSTLAWVLMFAAASEVIQALWVPRRDGSLPDLLTDAIGLFTVLLLWRKIRSGVRRARQ</sequence>
<keyword evidence="1" id="KW-0472">Membrane</keyword>
<evidence type="ECO:0000313" key="3">
    <source>
        <dbReference type="EMBL" id="SIM87924.1"/>
    </source>
</evidence>
<keyword evidence="1" id="KW-0812">Transmembrane</keyword>
<organism evidence="2 5">
    <name type="scientific">Mycobacteroides abscessus subsp. abscessus</name>
    <dbReference type="NCBI Taxonomy" id="1185650"/>
    <lineage>
        <taxon>Bacteria</taxon>
        <taxon>Bacillati</taxon>
        <taxon>Actinomycetota</taxon>
        <taxon>Actinomycetes</taxon>
        <taxon>Mycobacteriales</taxon>
        <taxon>Mycobacteriaceae</taxon>
        <taxon>Mycobacteroides</taxon>
        <taxon>Mycobacteroides abscessus</taxon>
    </lineage>
</organism>
<dbReference type="EMBL" id="FSHM01000002">
    <property type="protein sequence ID" value="SIA75523.1"/>
    <property type="molecule type" value="Genomic_DNA"/>
</dbReference>
<protein>
    <submittedName>
        <fullName evidence="2">Predicted integral membrane protein</fullName>
    </submittedName>
</protein>
<evidence type="ECO:0000313" key="5">
    <source>
        <dbReference type="Proteomes" id="UP000185210"/>
    </source>
</evidence>
<dbReference type="Proteomes" id="UP000184831">
    <property type="component" value="Unassembled WGS sequence"/>
</dbReference>
<dbReference type="NCBIfam" id="NF037970">
    <property type="entry name" value="vanZ_1"/>
    <property type="match status" value="1"/>
</dbReference>
<feature type="transmembrane region" description="Helical" evidence="1">
    <location>
        <begin position="45"/>
        <end position="63"/>
    </location>
</feature>
<reference evidence="4 5" key="1">
    <citation type="submission" date="2016-11" db="EMBL/GenBank/DDBJ databases">
        <authorList>
            <consortium name="Pathogen Informatics"/>
        </authorList>
    </citation>
    <scope>NUCLEOTIDE SEQUENCE [LARGE SCALE GENOMIC DNA]</scope>
    <source>
        <strain evidence="2 5">104</strain>
        <strain evidence="3 4">696</strain>
    </source>
</reference>
<name>A0A1N1LTS2_9MYCO</name>
<evidence type="ECO:0000313" key="4">
    <source>
        <dbReference type="Proteomes" id="UP000184831"/>
    </source>
</evidence>
<accession>A0A1N1LTS2</accession>
<comment type="caution">
    <text evidence="2">The sequence shown here is derived from an EMBL/GenBank/DDBJ whole genome shotgun (WGS) entry which is preliminary data.</text>
</comment>
<gene>
    <name evidence="2" type="ORF">SAMEA2070301_02102</name>
    <name evidence="3" type="ORF">SAMEA2152244_02488</name>
</gene>
<keyword evidence="1" id="KW-1133">Transmembrane helix</keyword>
<feature type="transmembrane region" description="Helical" evidence="1">
    <location>
        <begin position="70"/>
        <end position="88"/>
    </location>
</feature>
<evidence type="ECO:0000313" key="2">
    <source>
        <dbReference type="EMBL" id="SIA75523.1"/>
    </source>
</evidence>
<feature type="transmembrane region" description="Helical" evidence="1">
    <location>
        <begin position="94"/>
        <end position="112"/>
    </location>
</feature>
<dbReference type="EMBL" id="FSQE01000004">
    <property type="protein sequence ID" value="SIM87924.1"/>
    <property type="molecule type" value="Genomic_DNA"/>
</dbReference>
<dbReference type="Proteomes" id="UP000185210">
    <property type="component" value="Unassembled WGS sequence"/>
</dbReference>
<proteinExistence type="predicted"/>
<dbReference type="AlphaFoldDB" id="A0A1N1LTS2"/>
<evidence type="ECO:0000256" key="1">
    <source>
        <dbReference type="SAM" id="Phobius"/>
    </source>
</evidence>